<dbReference type="STRING" id="70448.A0A090MEE7"/>
<dbReference type="PANTHER" id="PTHR43619:SF2">
    <property type="entry name" value="S-ADENOSYL-L-METHIONINE-DEPENDENT METHYLTRANSFERASES SUPERFAMILY PROTEIN"/>
    <property type="match status" value="1"/>
</dbReference>
<dbReference type="NCBIfam" id="TIGR00027">
    <property type="entry name" value="mthyl_TIGR00027"/>
    <property type="match status" value="1"/>
</dbReference>
<gene>
    <name evidence="5" type="ORF">OT_ostta08g00220</name>
</gene>
<reference evidence="5 6" key="2">
    <citation type="journal article" date="2014" name="BMC Genomics">
        <title>An improved genome of the model marine alga Ostreococcus tauri unfolds by assessing Illumina de novo assemblies.</title>
        <authorList>
            <person name="Blanc-Mathieu R."/>
            <person name="Verhelst B."/>
            <person name="Derelle E."/>
            <person name="Rombauts S."/>
            <person name="Bouget F.Y."/>
            <person name="Carre I."/>
            <person name="Chateau A."/>
            <person name="Eyre-Walker A."/>
            <person name="Grimsley N."/>
            <person name="Moreau H."/>
            <person name="Piegu B."/>
            <person name="Rivals E."/>
            <person name="Schackwitz W."/>
            <person name="Van de Peer Y."/>
            <person name="Piganeau G."/>
        </authorList>
    </citation>
    <scope>NUCLEOTIDE SEQUENCE [LARGE SCALE GENOMIC DNA]</scope>
    <source>
        <strain evidence="6">OTTH 0595 / CCAP 157/2 / RCC745</strain>
    </source>
</reference>
<evidence type="ECO:0000313" key="6">
    <source>
        <dbReference type="Proteomes" id="UP000009170"/>
    </source>
</evidence>
<dbReference type="SUPFAM" id="SSF53335">
    <property type="entry name" value="S-adenosyl-L-methionine-dependent methyltransferases"/>
    <property type="match status" value="1"/>
</dbReference>
<comment type="caution">
    <text evidence="5">The sequence shown here is derived from an EMBL/GenBank/DDBJ whole genome shotgun (WGS) entry which is preliminary data.</text>
</comment>
<dbReference type="PANTHER" id="PTHR43619">
    <property type="entry name" value="S-ADENOSYL-L-METHIONINE-DEPENDENT METHYLTRANSFERASE YKTD-RELATED"/>
    <property type="match status" value="1"/>
</dbReference>
<proteinExistence type="inferred from homology"/>
<evidence type="ECO:0000256" key="1">
    <source>
        <dbReference type="ARBA" id="ARBA00008138"/>
    </source>
</evidence>
<dbReference type="GeneID" id="9831550"/>
<dbReference type="Gene3D" id="3.40.50.150">
    <property type="entry name" value="Vaccinia Virus protein VP39"/>
    <property type="match status" value="1"/>
</dbReference>
<feature type="region of interest" description="Disordered" evidence="4">
    <location>
        <begin position="47"/>
        <end position="89"/>
    </location>
</feature>
<dbReference type="AlphaFoldDB" id="A0A090MEE7"/>
<keyword evidence="6" id="KW-1185">Reference proteome</keyword>
<dbReference type="InParanoid" id="A0A090MEE7"/>
<dbReference type="InterPro" id="IPR007213">
    <property type="entry name" value="Ppm1/Ppm2/Tcmp"/>
</dbReference>
<evidence type="ECO:0000256" key="2">
    <source>
        <dbReference type="ARBA" id="ARBA00022603"/>
    </source>
</evidence>
<dbReference type="OrthoDB" id="498921at2759"/>
<keyword evidence="2 5" id="KW-0489">Methyltransferase</keyword>
<dbReference type="InterPro" id="IPR011610">
    <property type="entry name" value="SAM_mthyl_Trfase_ML2640-like"/>
</dbReference>
<comment type="similarity">
    <text evidence="1">Belongs to the UPF0677 family.</text>
</comment>
<accession>A0A090MEE7</accession>
<evidence type="ECO:0000313" key="5">
    <source>
        <dbReference type="EMBL" id="CEG01327.1"/>
    </source>
</evidence>
<dbReference type="KEGG" id="ota:OT_ostta08g00220"/>
<protein>
    <submittedName>
        <fullName evidence="5">Leucine carboxyl methyltransferase</fullName>
    </submittedName>
</protein>
<dbReference type="Pfam" id="PF04072">
    <property type="entry name" value="LCM"/>
    <property type="match status" value="1"/>
</dbReference>
<dbReference type="Proteomes" id="UP000009170">
    <property type="component" value="Unassembled WGS sequence"/>
</dbReference>
<organism evidence="5 6">
    <name type="scientific">Ostreococcus tauri</name>
    <name type="common">Marine green alga</name>
    <dbReference type="NCBI Taxonomy" id="70448"/>
    <lineage>
        <taxon>Eukaryota</taxon>
        <taxon>Viridiplantae</taxon>
        <taxon>Chlorophyta</taxon>
        <taxon>Mamiellophyceae</taxon>
        <taxon>Mamiellales</taxon>
        <taxon>Bathycoccaceae</taxon>
        <taxon>Ostreococcus</taxon>
    </lineage>
</organism>
<sequence>MAPSSASAVPERVRDTASSIAALRALEHARGANGLIRDPFAEALAGTDAMTRVRERRSRAPGDGDDNPSTSTAGRTGARSRARGGRGDDGRVAIRTKFFDDAAVEYLATIDRARGGEAARQVVLLGAGYDTRAWRLEAPSAEARTNTTVFEVDVESVLERKREIMGDAELTLCDRRVAVHCDMERTDWTEALRGSGFREGLPTVWILEGLMYYLSPRVARSMLRRCFDMGGHSSALVVSVVNPAALARARGSDPLRAKLARCFGRGEQKSARAMWMSACDAPPVEYFAPWTLDLAAQLGEAGCDFGRWTGSKPSPVPTDARSFRADVVPRTFYVRASKPASA</sequence>
<dbReference type="GO" id="GO:0008168">
    <property type="term" value="F:methyltransferase activity"/>
    <property type="evidence" value="ECO:0007669"/>
    <property type="project" value="UniProtKB-KW"/>
</dbReference>
<reference evidence="6" key="1">
    <citation type="journal article" date="2006" name="Proc. Natl. Acad. Sci. U.S.A.">
        <title>Genome analysis of the smallest free-living eukaryote Ostreococcus tauri unveils many unique features.</title>
        <authorList>
            <person name="Derelle E."/>
            <person name="Ferraz C."/>
            <person name="Rombauts S."/>
            <person name="Rouze P."/>
            <person name="Worden A.Z."/>
            <person name="Robbens S."/>
            <person name="Partensky F."/>
            <person name="Degroeve S."/>
            <person name="Echeynie S."/>
            <person name="Cooke R."/>
            <person name="Saeys Y."/>
            <person name="Wuyts J."/>
            <person name="Jabbari K."/>
            <person name="Bowler C."/>
            <person name="Panaud O."/>
            <person name="Piegu B."/>
            <person name="Ball S.G."/>
            <person name="Ral J.-P."/>
            <person name="Bouget F.-Y."/>
            <person name="Piganeau G."/>
            <person name="De Baets B."/>
            <person name="Picard A."/>
            <person name="Delseny M."/>
            <person name="Demaille J."/>
            <person name="Van de Peer Y."/>
            <person name="Moreau H."/>
        </authorList>
    </citation>
    <scope>NUCLEOTIDE SEQUENCE [LARGE SCALE GENOMIC DNA]</scope>
    <source>
        <strain evidence="6">OTTH 0595 / CCAP 157/2 / RCC745</strain>
    </source>
</reference>
<keyword evidence="3" id="KW-0808">Transferase</keyword>
<dbReference type="EMBL" id="CAID01000008">
    <property type="protein sequence ID" value="CEG01327.1"/>
    <property type="molecule type" value="Genomic_DNA"/>
</dbReference>
<dbReference type="RefSeq" id="XP_003080594.2">
    <property type="nucleotide sequence ID" value="XM_003080546.2"/>
</dbReference>
<dbReference type="GO" id="GO:0032259">
    <property type="term" value="P:methylation"/>
    <property type="evidence" value="ECO:0007669"/>
    <property type="project" value="UniProtKB-KW"/>
</dbReference>
<dbReference type="InterPro" id="IPR029063">
    <property type="entry name" value="SAM-dependent_MTases_sf"/>
</dbReference>
<name>A0A090MEE7_OSTTA</name>
<evidence type="ECO:0000256" key="3">
    <source>
        <dbReference type="ARBA" id="ARBA00022679"/>
    </source>
</evidence>
<evidence type="ECO:0000256" key="4">
    <source>
        <dbReference type="SAM" id="MobiDB-lite"/>
    </source>
</evidence>